<accession>A0A0M3KEI9</accession>
<dbReference type="OrthoDB" id="10482456at2759"/>
<reference evidence="1 2" key="2">
    <citation type="submission" date="2018-11" db="EMBL/GenBank/DDBJ databases">
        <authorList>
            <consortium name="Pathogen Informatics"/>
        </authorList>
    </citation>
    <scope>NUCLEOTIDE SEQUENCE [LARGE SCALE GENOMIC DNA]</scope>
</reference>
<dbReference type="AlphaFoldDB" id="A0A0M3KEI9"/>
<organism evidence="3">
    <name type="scientific">Anisakis simplex</name>
    <name type="common">Herring worm</name>
    <dbReference type="NCBI Taxonomy" id="6269"/>
    <lineage>
        <taxon>Eukaryota</taxon>
        <taxon>Metazoa</taxon>
        <taxon>Ecdysozoa</taxon>
        <taxon>Nematoda</taxon>
        <taxon>Chromadorea</taxon>
        <taxon>Rhabditida</taxon>
        <taxon>Spirurina</taxon>
        <taxon>Ascaridomorpha</taxon>
        <taxon>Ascaridoidea</taxon>
        <taxon>Anisakidae</taxon>
        <taxon>Anisakis</taxon>
        <taxon>Anisakis simplex complex</taxon>
    </lineage>
</organism>
<reference evidence="3" key="1">
    <citation type="submission" date="2017-02" db="UniProtKB">
        <authorList>
            <consortium name="WormBaseParasite"/>
        </authorList>
    </citation>
    <scope>IDENTIFICATION</scope>
</reference>
<dbReference type="WBParaSite" id="ASIM_0001939601-mRNA-1">
    <property type="protein sequence ID" value="ASIM_0001939601-mRNA-1"/>
    <property type="gene ID" value="ASIM_0001939601"/>
</dbReference>
<proteinExistence type="predicted"/>
<evidence type="ECO:0000313" key="2">
    <source>
        <dbReference type="Proteomes" id="UP000267096"/>
    </source>
</evidence>
<protein>
    <submittedName>
        <fullName evidence="1 3">Uncharacterized protein</fullName>
    </submittedName>
</protein>
<gene>
    <name evidence="1" type="ORF">ASIM_LOCUS18787</name>
</gene>
<name>A0A0M3KEI9_ANISI</name>
<dbReference type="Proteomes" id="UP000267096">
    <property type="component" value="Unassembled WGS sequence"/>
</dbReference>
<keyword evidence="2" id="KW-1185">Reference proteome</keyword>
<evidence type="ECO:0000313" key="1">
    <source>
        <dbReference type="EMBL" id="VDK66195.1"/>
    </source>
</evidence>
<sequence length="88" mass="9829">MDGTDLLPTEDGLIHAEGSGCVPYEEQQNCQISDPDPAGELVCMIMARLNFSDQMRSNGSTASKEQPHRLTEVLLIVVLYFDRYLIKL</sequence>
<evidence type="ECO:0000313" key="3">
    <source>
        <dbReference type="WBParaSite" id="ASIM_0001939601-mRNA-1"/>
    </source>
</evidence>
<dbReference type="EMBL" id="UYRR01036087">
    <property type="protein sequence ID" value="VDK66195.1"/>
    <property type="molecule type" value="Genomic_DNA"/>
</dbReference>